<dbReference type="InterPro" id="IPR042855">
    <property type="entry name" value="V_SNARE_CC"/>
</dbReference>
<reference evidence="4" key="1">
    <citation type="journal article" date="2020" name="bioRxiv">
        <title>Comparative genomics of Chlamydomonas.</title>
        <authorList>
            <person name="Craig R.J."/>
            <person name="Hasan A.R."/>
            <person name="Ness R.W."/>
            <person name="Keightley P.D."/>
        </authorList>
    </citation>
    <scope>NUCLEOTIDE SEQUENCE</scope>
    <source>
        <strain evidence="4">CCAP 11/173</strain>
    </source>
</reference>
<sequence length="161" mass="17796">MDSSRRAEPWGAVMQAPEPGVHTEASRTVKKPGLAKKFKRGMQKLIRRFSCSAPAVVPVAAPTTPRHAPPPVEDTLSQVAVKVEGLKEMAHNAYYQALTRGVHLEALQQKAERLEDEATEYAKVCRKHANRWSNREMLAAAVGVVAVGAIVWRVFPPRLPR</sequence>
<dbReference type="AlphaFoldDB" id="A0A835W6K5"/>
<dbReference type="Pfam" id="PF00957">
    <property type="entry name" value="Synaptobrevin"/>
    <property type="match status" value="1"/>
</dbReference>
<dbReference type="Proteomes" id="UP000613740">
    <property type="component" value="Unassembled WGS sequence"/>
</dbReference>
<dbReference type="EMBL" id="JAEHOD010000035">
    <property type="protein sequence ID" value="KAG2441295.1"/>
    <property type="molecule type" value="Genomic_DNA"/>
</dbReference>
<feature type="domain" description="V-SNARE coiled-coil homology" evidence="3">
    <location>
        <begin position="76"/>
        <end position="150"/>
    </location>
</feature>
<organism evidence="4 5">
    <name type="scientific">Chlamydomonas schloesseri</name>
    <dbReference type="NCBI Taxonomy" id="2026947"/>
    <lineage>
        <taxon>Eukaryota</taxon>
        <taxon>Viridiplantae</taxon>
        <taxon>Chlorophyta</taxon>
        <taxon>core chlorophytes</taxon>
        <taxon>Chlorophyceae</taxon>
        <taxon>CS clade</taxon>
        <taxon>Chlamydomonadales</taxon>
        <taxon>Chlamydomonadaceae</taxon>
        <taxon>Chlamydomonas</taxon>
    </lineage>
</organism>
<evidence type="ECO:0000259" key="3">
    <source>
        <dbReference type="Pfam" id="PF00957"/>
    </source>
</evidence>
<feature type="coiled-coil region" evidence="1">
    <location>
        <begin position="104"/>
        <end position="131"/>
    </location>
</feature>
<comment type="caution">
    <text evidence="4">The sequence shown here is derived from an EMBL/GenBank/DDBJ whole genome shotgun (WGS) entry which is preliminary data.</text>
</comment>
<dbReference type="Gene3D" id="1.20.5.110">
    <property type="match status" value="1"/>
</dbReference>
<evidence type="ECO:0000256" key="1">
    <source>
        <dbReference type="SAM" id="Coils"/>
    </source>
</evidence>
<keyword evidence="2" id="KW-0812">Transmembrane</keyword>
<evidence type="ECO:0000313" key="5">
    <source>
        <dbReference type="Proteomes" id="UP000613740"/>
    </source>
</evidence>
<keyword evidence="2" id="KW-1133">Transmembrane helix</keyword>
<evidence type="ECO:0000313" key="4">
    <source>
        <dbReference type="EMBL" id="KAG2441295.1"/>
    </source>
</evidence>
<keyword evidence="5" id="KW-1185">Reference proteome</keyword>
<protein>
    <recommendedName>
        <fullName evidence="3">V-SNARE coiled-coil homology domain-containing protein</fullName>
    </recommendedName>
</protein>
<feature type="transmembrane region" description="Helical" evidence="2">
    <location>
        <begin position="137"/>
        <end position="155"/>
    </location>
</feature>
<gene>
    <name evidence="4" type="ORF">HYH02_009888</name>
</gene>
<keyword evidence="2" id="KW-0472">Membrane</keyword>
<evidence type="ECO:0000256" key="2">
    <source>
        <dbReference type="SAM" id="Phobius"/>
    </source>
</evidence>
<name>A0A835W6K5_9CHLO</name>
<dbReference type="SUPFAM" id="SSF58038">
    <property type="entry name" value="SNARE fusion complex"/>
    <property type="match status" value="1"/>
</dbReference>
<accession>A0A835W6K5</accession>
<proteinExistence type="predicted"/>
<keyword evidence="1" id="KW-0175">Coiled coil</keyword>